<comment type="similarity">
    <text evidence="2">Belongs to the SLC13A/DASS transporter (TC 2.A.47) family. NADC subfamily.</text>
</comment>
<feature type="transmembrane region" description="Helical" evidence="9">
    <location>
        <begin position="394"/>
        <end position="411"/>
    </location>
</feature>
<gene>
    <name evidence="10" type="ORF">ACFSUL_20670</name>
</gene>
<protein>
    <recommendedName>
        <fullName evidence="3">Sodium-dependent dicarboxylate transporter SdcS</fullName>
    </recommendedName>
    <alternativeName>
        <fullName evidence="8">Na(+)/dicarboxylate symporter</fullName>
    </alternativeName>
</protein>
<evidence type="ECO:0000256" key="9">
    <source>
        <dbReference type="SAM" id="Phobius"/>
    </source>
</evidence>
<keyword evidence="6 9" id="KW-1133">Transmembrane helix</keyword>
<proteinExistence type="inferred from homology"/>
<feature type="transmembrane region" description="Helical" evidence="9">
    <location>
        <begin position="260"/>
        <end position="277"/>
    </location>
</feature>
<evidence type="ECO:0000256" key="5">
    <source>
        <dbReference type="ARBA" id="ARBA00022847"/>
    </source>
</evidence>
<dbReference type="PANTHER" id="PTHR10283:SF82">
    <property type="entry name" value="SOLUTE CARRIER FAMILY 13 MEMBER 2"/>
    <property type="match status" value="1"/>
</dbReference>
<keyword evidence="4 9" id="KW-0812">Transmembrane</keyword>
<dbReference type="Proteomes" id="UP001597506">
    <property type="component" value="Unassembled WGS sequence"/>
</dbReference>
<feature type="transmembrane region" description="Helical" evidence="9">
    <location>
        <begin position="283"/>
        <end position="302"/>
    </location>
</feature>
<dbReference type="InterPro" id="IPR001898">
    <property type="entry name" value="SLC13A/DASS"/>
</dbReference>
<feature type="transmembrane region" description="Helical" evidence="9">
    <location>
        <begin position="165"/>
        <end position="194"/>
    </location>
</feature>
<feature type="transmembrane region" description="Helical" evidence="9">
    <location>
        <begin position="114"/>
        <end position="131"/>
    </location>
</feature>
<feature type="transmembrane region" description="Helical" evidence="9">
    <location>
        <begin position="431"/>
        <end position="453"/>
    </location>
</feature>
<organism evidence="10 11">
    <name type="scientific">Bacillus seohaeanensis</name>
    <dbReference type="NCBI Taxonomy" id="284580"/>
    <lineage>
        <taxon>Bacteria</taxon>
        <taxon>Bacillati</taxon>
        <taxon>Bacillota</taxon>
        <taxon>Bacilli</taxon>
        <taxon>Bacillales</taxon>
        <taxon>Bacillaceae</taxon>
        <taxon>Bacillus</taxon>
    </lineage>
</organism>
<feature type="transmembrane region" description="Helical" evidence="9">
    <location>
        <begin position="314"/>
        <end position="330"/>
    </location>
</feature>
<dbReference type="PANTHER" id="PTHR10283">
    <property type="entry name" value="SOLUTE CARRIER FAMILY 13 MEMBER"/>
    <property type="match status" value="1"/>
</dbReference>
<feature type="transmembrane region" description="Helical" evidence="9">
    <location>
        <begin position="32"/>
        <end position="65"/>
    </location>
</feature>
<reference evidence="11" key="1">
    <citation type="journal article" date="2019" name="Int. J. Syst. Evol. Microbiol.">
        <title>The Global Catalogue of Microorganisms (GCM) 10K type strain sequencing project: providing services to taxonomists for standard genome sequencing and annotation.</title>
        <authorList>
            <consortium name="The Broad Institute Genomics Platform"/>
            <consortium name="The Broad Institute Genome Sequencing Center for Infectious Disease"/>
            <person name="Wu L."/>
            <person name="Ma J."/>
        </authorList>
    </citation>
    <scope>NUCLEOTIDE SEQUENCE [LARGE SCALE GENOMIC DNA]</scope>
    <source>
        <strain evidence="11">KCTC 3913</strain>
    </source>
</reference>
<keyword evidence="11" id="KW-1185">Reference proteome</keyword>
<dbReference type="RefSeq" id="WP_377938195.1">
    <property type="nucleotide sequence ID" value="NZ_JBHUMF010000035.1"/>
</dbReference>
<feature type="transmembrane region" description="Helical" evidence="9">
    <location>
        <begin position="71"/>
        <end position="93"/>
    </location>
</feature>
<evidence type="ECO:0000313" key="11">
    <source>
        <dbReference type="Proteomes" id="UP001597506"/>
    </source>
</evidence>
<keyword evidence="7 9" id="KW-0472">Membrane</keyword>
<evidence type="ECO:0000256" key="8">
    <source>
        <dbReference type="ARBA" id="ARBA00031174"/>
    </source>
</evidence>
<evidence type="ECO:0000256" key="7">
    <source>
        <dbReference type="ARBA" id="ARBA00023136"/>
    </source>
</evidence>
<evidence type="ECO:0000256" key="1">
    <source>
        <dbReference type="ARBA" id="ARBA00004141"/>
    </source>
</evidence>
<keyword evidence="5" id="KW-0813">Transport</keyword>
<name>A0ABW5RXS2_9BACI</name>
<evidence type="ECO:0000256" key="6">
    <source>
        <dbReference type="ARBA" id="ARBA00022989"/>
    </source>
</evidence>
<sequence>MNKKQLLLGVSLVLYLLFFLPIFDWDMKWKAVVALVIIQILWIGKVFPLAFSSLLFVLLLSFHFFSYEESLSYFSSGIVWLLFSTFIISKAFIDTGLASRVSLSMLKLSSGSGKALILISFLLMFVLSVLVPSNVGKASLVSSVLDSLVRSLKKIGEVRQLAKSLFIGIAYLAAISGAFVATGASSTIYTFGIFSDISPDINYLKWFLLFGIPVFLFIIILWVIFLVKFPPETVDRNLLLNLIEEKIKELGRVSAREKKVMAIIGLTLLLWMTQSWHGYSIPQIGLLGACMTVLPFVGVWNWEQARKSIDWDMILFFASTLMVSGMLIKTETIDWMAGSLNSLLAGHSPWMVVLILVLCTSILRIVFVNILGFLTIMLPLAVTIGENMPGVSPMYIAMPVFLAGVPGFFLVTQSPVHLISYTYGYFTDKDLFRVGSVASLVWIGIILCSVFFYW</sequence>
<dbReference type="EMBL" id="JBHUMF010000035">
    <property type="protein sequence ID" value="MFD2683151.1"/>
    <property type="molecule type" value="Genomic_DNA"/>
</dbReference>
<accession>A0ABW5RXS2</accession>
<feature type="transmembrane region" description="Helical" evidence="9">
    <location>
        <begin position="350"/>
        <end position="382"/>
    </location>
</feature>
<evidence type="ECO:0000256" key="2">
    <source>
        <dbReference type="ARBA" id="ARBA00006772"/>
    </source>
</evidence>
<keyword evidence="5" id="KW-0769">Symport</keyword>
<comment type="subcellular location">
    <subcellularLocation>
        <location evidence="1">Membrane</location>
        <topology evidence="1">Multi-pass membrane protein</topology>
    </subcellularLocation>
</comment>
<evidence type="ECO:0000256" key="3">
    <source>
        <dbReference type="ARBA" id="ARBA00020150"/>
    </source>
</evidence>
<feature type="transmembrane region" description="Helical" evidence="9">
    <location>
        <begin position="6"/>
        <end position="25"/>
    </location>
</feature>
<feature type="transmembrane region" description="Helical" evidence="9">
    <location>
        <begin position="206"/>
        <end position="227"/>
    </location>
</feature>
<evidence type="ECO:0000313" key="10">
    <source>
        <dbReference type="EMBL" id="MFD2683151.1"/>
    </source>
</evidence>
<comment type="caution">
    <text evidence="10">The sequence shown here is derived from an EMBL/GenBank/DDBJ whole genome shotgun (WGS) entry which is preliminary data.</text>
</comment>
<dbReference type="Pfam" id="PF00939">
    <property type="entry name" value="Na_sulph_symp"/>
    <property type="match status" value="1"/>
</dbReference>
<evidence type="ECO:0000256" key="4">
    <source>
        <dbReference type="ARBA" id="ARBA00022692"/>
    </source>
</evidence>